<evidence type="ECO:0000313" key="2">
    <source>
        <dbReference type="Proteomes" id="UP000244005"/>
    </source>
</evidence>
<name>A0A2R6WB59_MARPO</name>
<reference evidence="2" key="1">
    <citation type="journal article" date="2017" name="Cell">
        <title>Insights into land plant evolution garnered from the Marchantia polymorpha genome.</title>
        <authorList>
            <person name="Bowman J.L."/>
            <person name="Kohchi T."/>
            <person name="Yamato K.T."/>
            <person name="Jenkins J."/>
            <person name="Shu S."/>
            <person name="Ishizaki K."/>
            <person name="Yamaoka S."/>
            <person name="Nishihama R."/>
            <person name="Nakamura Y."/>
            <person name="Berger F."/>
            <person name="Adam C."/>
            <person name="Aki S.S."/>
            <person name="Althoff F."/>
            <person name="Araki T."/>
            <person name="Arteaga-Vazquez M.A."/>
            <person name="Balasubrmanian S."/>
            <person name="Barry K."/>
            <person name="Bauer D."/>
            <person name="Boehm C.R."/>
            <person name="Briginshaw L."/>
            <person name="Caballero-Perez J."/>
            <person name="Catarino B."/>
            <person name="Chen F."/>
            <person name="Chiyoda S."/>
            <person name="Chovatia M."/>
            <person name="Davies K.M."/>
            <person name="Delmans M."/>
            <person name="Demura T."/>
            <person name="Dierschke T."/>
            <person name="Dolan L."/>
            <person name="Dorantes-Acosta A.E."/>
            <person name="Eklund D.M."/>
            <person name="Florent S.N."/>
            <person name="Flores-Sandoval E."/>
            <person name="Fujiyama A."/>
            <person name="Fukuzawa H."/>
            <person name="Galik B."/>
            <person name="Grimanelli D."/>
            <person name="Grimwood J."/>
            <person name="Grossniklaus U."/>
            <person name="Hamada T."/>
            <person name="Haseloff J."/>
            <person name="Hetherington A.J."/>
            <person name="Higo A."/>
            <person name="Hirakawa Y."/>
            <person name="Hundley H.N."/>
            <person name="Ikeda Y."/>
            <person name="Inoue K."/>
            <person name="Inoue S.I."/>
            <person name="Ishida S."/>
            <person name="Jia Q."/>
            <person name="Kakita M."/>
            <person name="Kanazawa T."/>
            <person name="Kawai Y."/>
            <person name="Kawashima T."/>
            <person name="Kennedy M."/>
            <person name="Kinose K."/>
            <person name="Kinoshita T."/>
            <person name="Kohara Y."/>
            <person name="Koide E."/>
            <person name="Komatsu K."/>
            <person name="Kopischke S."/>
            <person name="Kubo M."/>
            <person name="Kyozuka J."/>
            <person name="Lagercrantz U."/>
            <person name="Lin S.S."/>
            <person name="Lindquist E."/>
            <person name="Lipzen A.M."/>
            <person name="Lu C.W."/>
            <person name="De Luna E."/>
            <person name="Martienssen R.A."/>
            <person name="Minamino N."/>
            <person name="Mizutani M."/>
            <person name="Mizutani M."/>
            <person name="Mochizuki N."/>
            <person name="Monte I."/>
            <person name="Mosher R."/>
            <person name="Nagasaki H."/>
            <person name="Nakagami H."/>
            <person name="Naramoto S."/>
            <person name="Nishitani K."/>
            <person name="Ohtani M."/>
            <person name="Okamoto T."/>
            <person name="Okumura M."/>
            <person name="Phillips J."/>
            <person name="Pollak B."/>
            <person name="Reinders A."/>
            <person name="Rovekamp M."/>
            <person name="Sano R."/>
            <person name="Sawa S."/>
            <person name="Schmid M.W."/>
            <person name="Shirakawa M."/>
            <person name="Solano R."/>
            <person name="Spunde A."/>
            <person name="Suetsugu N."/>
            <person name="Sugano S."/>
            <person name="Sugiyama A."/>
            <person name="Sun R."/>
            <person name="Suzuki Y."/>
            <person name="Takenaka M."/>
            <person name="Takezawa D."/>
            <person name="Tomogane H."/>
            <person name="Tsuzuki M."/>
            <person name="Ueda T."/>
            <person name="Umeda M."/>
            <person name="Ward J.M."/>
            <person name="Watanabe Y."/>
            <person name="Yazaki K."/>
            <person name="Yokoyama R."/>
            <person name="Yoshitake Y."/>
            <person name="Yotsui I."/>
            <person name="Zachgo S."/>
            <person name="Schmutz J."/>
        </authorList>
    </citation>
    <scope>NUCLEOTIDE SEQUENCE [LARGE SCALE GENOMIC DNA]</scope>
    <source>
        <strain evidence="2">Tak-1</strain>
    </source>
</reference>
<accession>A0A2R6WB59</accession>
<organism evidence="1 2">
    <name type="scientific">Marchantia polymorpha</name>
    <name type="common">Common liverwort</name>
    <name type="synonym">Marchantia aquatica</name>
    <dbReference type="NCBI Taxonomy" id="3197"/>
    <lineage>
        <taxon>Eukaryota</taxon>
        <taxon>Viridiplantae</taxon>
        <taxon>Streptophyta</taxon>
        <taxon>Embryophyta</taxon>
        <taxon>Marchantiophyta</taxon>
        <taxon>Marchantiopsida</taxon>
        <taxon>Marchantiidae</taxon>
        <taxon>Marchantiales</taxon>
        <taxon>Marchantiaceae</taxon>
        <taxon>Marchantia</taxon>
    </lineage>
</organism>
<dbReference type="Gramene" id="Mp4g07660.1">
    <property type="protein sequence ID" value="Mp4g07660.1.cds1"/>
    <property type="gene ID" value="Mp4g07660"/>
</dbReference>
<evidence type="ECO:0000313" key="1">
    <source>
        <dbReference type="EMBL" id="PTQ31088.1"/>
    </source>
</evidence>
<dbReference type="AlphaFoldDB" id="A0A2R6WB59"/>
<dbReference type="Proteomes" id="UP000244005">
    <property type="component" value="Unassembled WGS sequence"/>
</dbReference>
<protein>
    <submittedName>
        <fullName evidence="1">Uncharacterized protein</fullName>
    </submittedName>
</protein>
<keyword evidence="2" id="KW-1185">Reference proteome</keyword>
<sequence length="56" mass="6171">MRQVIHQSIASSCEATTEEDPLAPPLALFLIPGRDTRVLASVRFIRSRVPPSHCLS</sequence>
<gene>
    <name evidence="1" type="ORF">MARPO_0115s0015</name>
</gene>
<proteinExistence type="predicted"/>
<dbReference type="EMBL" id="KZ772787">
    <property type="protein sequence ID" value="PTQ31088.1"/>
    <property type="molecule type" value="Genomic_DNA"/>
</dbReference>